<dbReference type="PANTHER" id="PTHR23335:SF1">
    <property type="entry name" value="CALMODULIN-BINDING TRANSCRIPTION ACTIVATOR, ISOFORM F"/>
    <property type="match status" value="1"/>
</dbReference>
<keyword evidence="7" id="KW-1185">Reference proteome</keyword>
<name>A0A2P6TR62_CHLSO</name>
<dbReference type="STRING" id="3076.A0A2P6TR62"/>
<protein>
    <submittedName>
        <fullName evidence="6">Camta-like transcriptional regulator</fullName>
    </submittedName>
</protein>
<accession>A0A2P6TR62</accession>
<feature type="domain" description="CG-1" evidence="5">
    <location>
        <begin position="8"/>
        <end position="136"/>
    </location>
</feature>
<comment type="subcellular location">
    <subcellularLocation>
        <location evidence="1">Nucleus</location>
    </subcellularLocation>
</comment>
<dbReference type="OrthoDB" id="407555at2759"/>
<dbReference type="InterPro" id="IPR005559">
    <property type="entry name" value="CG-1_dom"/>
</dbReference>
<dbReference type="Pfam" id="PF03859">
    <property type="entry name" value="CG-1"/>
    <property type="match status" value="1"/>
</dbReference>
<feature type="region of interest" description="Disordered" evidence="4">
    <location>
        <begin position="868"/>
        <end position="923"/>
    </location>
</feature>
<dbReference type="PANTHER" id="PTHR23335">
    <property type="entry name" value="CALMODULIN-BINDING TRANSCRIPTION ACTIVATOR CAMTA"/>
    <property type="match status" value="1"/>
</dbReference>
<sequence length="923" mass="95556">MGSVAANVAAIVEKARTSWLKNNEVLDLLEGYVAAGLSVCQEPPVRPEGGQLFLYDRRMCRFFRRDSHNWRKKPDGKTIRETHEKLKVGNAEMLNCYYAHADQDDGLQRRCYWQLDPDKEHTVLVHYLCSTSSRAGGRSGGGAAASEAAECRPRRESARARRAYSPAATTRRGSQTKLSPLATQGSLGSASLVSQSSDGVSDAALAESLGVLPLVEGMTLQTAAQLPSLSQQYALQQQMLAGQLAASANAQQRVAAAAAGAASAAADALAAVSSLPRTGSGTLAPVDVLDPFDLFAAAEAELQRPHPGVLYTGQRMATQLATQQMGVNMLPLQQPLAPLPPLPPLPPADMGAPLGLQGSPLAPQPALQPVGLPPGLGLQPQQPVVQVQMQQQPHVVVQAVQPQPGLGLSMGLGLGGQPRPLLQQDSFTSDQQRALFKQMSLGIQRDTVDVEAGYYIGSPAQGNPLVDALAAHDAPHASAAQAGSEALGQLPPVGKPAADLATLLSSPPHGGSGHRRSLSRHGSGLSRLISKNWEMDVLEMLPDVDADISTYPVGDGLVIEVAERPASPGSRVLDQAGIAFFGSVAATGATATTQHALEPSPLAAGLALDVRGAGLSPAGVAALSFATPAKGDLLNEGTPTAAAAGTSPLAGSPLGGALQFAAGDGAAVAQRTAAVKDRSSRRDLQAAAFGSVPRTGSHSHLAGLARRSVGPTDVAAEEVEAARRKERAEAAATAAQEHRDEKLAAARNKRLASSEDAEDALIDVPENILRLPSFLRTNTGEREGLAALAVQGAGGPSALMRSITAEMQDLVAMRAPTRTTTVDMLSAEELQEEAARLLKHMSIDEVDAVAAVTAYAKELEVMPTIQGSSELEADTVPSGARGSLSDDVASSRDQSITSILDSLSPAGSGRAAGPSAPAPQQSQ</sequence>
<feature type="compositionally biased region" description="Low complexity" evidence="4">
    <location>
        <begin position="163"/>
        <end position="172"/>
    </location>
</feature>
<dbReference type="Proteomes" id="UP000239899">
    <property type="component" value="Unassembled WGS sequence"/>
</dbReference>
<evidence type="ECO:0000313" key="6">
    <source>
        <dbReference type="EMBL" id="PRW56555.1"/>
    </source>
</evidence>
<evidence type="ECO:0000256" key="1">
    <source>
        <dbReference type="ARBA" id="ARBA00004123"/>
    </source>
</evidence>
<feature type="region of interest" description="Disordered" evidence="4">
    <location>
        <begin position="133"/>
        <end position="182"/>
    </location>
</feature>
<dbReference type="SMART" id="SM01076">
    <property type="entry name" value="CG-1"/>
    <property type="match status" value="1"/>
</dbReference>
<dbReference type="GO" id="GO:0005634">
    <property type="term" value="C:nucleus"/>
    <property type="evidence" value="ECO:0007669"/>
    <property type="project" value="UniProtKB-SubCell"/>
</dbReference>
<keyword evidence="2" id="KW-0804">Transcription</keyword>
<feature type="compositionally biased region" description="Low complexity" evidence="4">
    <location>
        <begin position="904"/>
        <end position="923"/>
    </location>
</feature>
<dbReference type="GO" id="GO:0006357">
    <property type="term" value="P:regulation of transcription by RNA polymerase II"/>
    <property type="evidence" value="ECO:0007669"/>
    <property type="project" value="TreeGrafter"/>
</dbReference>
<dbReference type="AlphaFoldDB" id="A0A2P6TR62"/>
<proteinExistence type="predicted"/>
<evidence type="ECO:0000256" key="3">
    <source>
        <dbReference type="ARBA" id="ARBA00023242"/>
    </source>
</evidence>
<feature type="compositionally biased region" description="Basic and acidic residues" evidence="4">
    <location>
        <begin position="149"/>
        <end position="159"/>
    </location>
</feature>
<reference evidence="6 7" key="1">
    <citation type="journal article" date="2018" name="Plant J.">
        <title>Genome sequences of Chlorella sorokiniana UTEX 1602 and Micractinium conductrix SAG 241.80: implications to maltose excretion by a green alga.</title>
        <authorList>
            <person name="Arriola M.B."/>
            <person name="Velmurugan N."/>
            <person name="Zhang Y."/>
            <person name="Plunkett M.H."/>
            <person name="Hondzo H."/>
            <person name="Barney B.M."/>
        </authorList>
    </citation>
    <scope>NUCLEOTIDE SEQUENCE [LARGE SCALE GENOMIC DNA]</scope>
    <source>
        <strain evidence="7">UTEX 1602</strain>
    </source>
</reference>
<dbReference type="EMBL" id="LHPG02000008">
    <property type="protein sequence ID" value="PRW56555.1"/>
    <property type="molecule type" value="Genomic_DNA"/>
</dbReference>
<evidence type="ECO:0000256" key="4">
    <source>
        <dbReference type="SAM" id="MobiDB-lite"/>
    </source>
</evidence>
<organism evidence="6 7">
    <name type="scientific">Chlorella sorokiniana</name>
    <name type="common">Freshwater green alga</name>
    <dbReference type="NCBI Taxonomy" id="3076"/>
    <lineage>
        <taxon>Eukaryota</taxon>
        <taxon>Viridiplantae</taxon>
        <taxon>Chlorophyta</taxon>
        <taxon>core chlorophytes</taxon>
        <taxon>Trebouxiophyceae</taxon>
        <taxon>Chlorellales</taxon>
        <taxon>Chlorellaceae</taxon>
        <taxon>Chlorella clade</taxon>
        <taxon>Chlorella</taxon>
    </lineage>
</organism>
<evidence type="ECO:0000256" key="2">
    <source>
        <dbReference type="ARBA" id="ARBA00023163"/>
    </source>
</evidence>
<feature type="region of interest" description="Disordered" evidence="4">
    <location>
        <begin position="733"/>
        <end position="756"/>
    </location>
</feature>
<evidence type="ECO:0000313" key="7">
    <source>
        <dbReference type="Proteomes" id="UP000239899"/>
    </source>
</evidence>
<dbReference type="GO" id="GO:0003712">
    <property type="term" value="F:transcription coregulator activity"/>
    <property type="evidence" value="ECO:0007669"/>
    <property type="project" value="TreeGrafter"/>
</dbReference>
<feature type="compositionally biased region" description="Polar residues" evidence="4">
    <location>
        <begin position="173"/>
        <end position="182"/>
    </location>
</feature>
<comment type="caution">
    <text evidence="6">The sequence shown here is derived from an EMBL/GenBank/DDBJ whole genome shotgun (WGS) entry which is preliminary data.</text>
</comment>
<dbReference type="GO" id="GO:0003690">
    <property type="term" value="F:double-stranded DNA binding"/>
    <property type="evidence" value="ECO:0007669"/>
    <property type="project" value="TreeGrafter"/>
</dbReference>
<evidence type="ECO:0000259" key="5">
    <source>
        <dbReference type="PROSITE" id="PS51437"/>
    </source>
</evidence>
<feature type="compositionally biased region" description="Polar residues" evidence="4">
    <location>
        <begin position="891"/>
        <end position="901"/>
    </location>
</feature>
<gene>
    <name evidence="6" type="ORF">C2E21_4647</name>
</gene>
<keyword evidence="3" id="KW-0539">Nucleus</keyword>
<dbReference type="PROSITE" id="PS51437">
    <property type="entry name" value="CG_1"/>
    <property type="match status" value="1"/>
</dbReference>